<dbReference type="InterPro" id="IPR036942">
    <property type="entry name" value="Beta-barrel_TonB_sf"/>
</dbReference>
<dbReference type="GO" id="GO:0015344">
    <property type="term" value="F:siderophore uptake transmembrane transporter activity"/>
    <property type="evidence" value="ECO:0007669"/>
    <property type="project" value="TreeGrafter"/>
</dbReference>
<keyword evidence="6" id="KW-0472">Membrane</keyword>
<dbReference type="InterPro" id="IPR039426">
    <property type="entry name" value="TonB-dep_rcpt-like"/>
</dbReference>
<organism evidence="8 9">
    <name type="scientific">Solitalea agri</name>
    <dbReference type="NCBI Taxonomy" id="2953739"/>
    <lineage>
        <taxon>Bacteria</taxon>
        <taxon>Pseudomonadati</taxon>
        <taxon>Bacteroidota</taxon>
        <taxon>Sphingobacteriia</taxon>
        <taxon>Sphingobacteriales</taxon>
        <taxon>Sphingobacteriaceae</taxon>
        <taxon>Solitalea</taxon>
    </lineage>
</organism>
<evidence type="ECO:0000256" key="1">
    <source>
        <dbReference type="ARBA" id="ARBA00004571"/>
    </source>
</evidence>
<evidence type="ECO:0000256" key="2">
    <source>
        <dbReference type="ARBA" id="ARBA00022448"/>
    </source>
</evidence>
<protein>
    <submittedName>
        <fullName evidence="8">TonB-dependent receptor</fullName>
    </submittedName>
</protein>
<dbReference type="GO" id="GO:0009279">
    <property type="term" value="C:cell outer membrane"/>
    <property type="evidence" value="ECO:0007669"/>
    <property type="project" value="UniProtKB-SubCell"/>
</dbReference>
<comment type="subcellular location">
    <subcellularLocation>
        <location evidence="1">Cell outer membrane</location>
        <topology evidence="1">Multi-pass membrane protein</topology>
    </subcellularLocation>
</comment>
<evidence type="ECO:0000313" key="9">
    <source>
        <dbReference type="Proteomes" id="UP001155182"/>
    </source>
</evidence>
<dbReference type="AlphaFoldDB" id="A0A9X2JF23"/>
<dbReference type="EMBL" id="JAMWYS010000028">
    <property type="protein sequence ID" value="MCO4292976.1"/>
    <property type="molecule type" value="Genomic_DNA"/>
</dbReference>
<dbReference type="Gene3D" id="2.40.170.20">
    <property type="entry name" value="TonB-dependent receptor, beta-barrel domain"/>
    <property type="match status" value="1"/>
</dbReference>
<keyword evidence="9" id="KW-1185">Reference proteome</keyword>
<comment type="caution">
    <text evidence="8">The sequence shown here is derived from an EMBL/GenBank/DDBJ whole genome shotgun (WGS) entry which is preliminary data.</text>
</comment>
<gene>
    <name evidence="8" type="ORF">NF867_08890</name>
</gene>
<dbReference type="GO" id="GO:0044718">
    <property type="term" value="P:siderophore transmembrane transport"/>
    <property type="evidence" value="ECO:0007669"/>
    <property type="project" value="TreeGrafter"/>
</dbReference>
<evidence type="ECO:0000256" key="5">
    <source>
        <dbReference type="ARBA" id="ARBA00022729"/>
    </source>
</evidence>
<keyword evidence="5" id="KW-0732">Signal</keyword>
<keyword evidence="2" id="KW-0813">Transport</keyword>
<accession>A0A9X2JF23</accession>
<keyword evidence="3" id="KW-1134">Transmembrane beta strand</keyword>
<dbReference type="SUPFAM" id="SSF56935">
    <property type="entry name" value="Porins"/>
    <property type="match status" value="1"/>
</dbReference>
<keyword evidence="7" id="KW-0998">Cell outer membrane</keyword>
<reference evidence="8" key="1">
    <citation type="submission" date="2022-06" db="EMBL/GenBank/DDBJ databases">
        <title>Solitalea sp. MAHUQ-68 isolated from rhizospheric soil.</title>
        <authorList>
            <person name="Huq M.A."/>
        </authorList>
    </citation>
    <scope>NUCLEOTIDE SEQUENCE</scope>
    <source>
        <strain evidence="8">MAHUQ-68</strain>
    </source>
</reference>
<evidence type="ECO:0000256" key="6">
    <source>
        <dbReference type="ARBA" id="ARBA00023136"/>
    </source>
</evidence>
<proteinExistence type="predicted"/>
<keyword evidence="8" id="KW-0675">Receptor</keyword>
<name>A0A9X2JF23_9SPHI</name>
<keyword evidence="4" id="KW-0812">Transmembrane</keyword>
<evidence type="ECO:0000256" key="3">
    <source>
        <dbReference type="ARBA" id="ARBA00022452"/>
    </source>
</evidence>
<dbReference type="PANTHER" id="PTHR30069:SF29">
    <property type="entry name" value="HEMOGLOBIN AND HEMOGLOBIN-HAPTOGLOBIN-BINDING PROTEIN 1-RELATED"/>
    <property type="match status" value="1"/>
</dbReference>
<evidence type="ECO:0000313" key="8">
    <source>
        <dbReference type="EMBL" id="MCO4292976.1"/>
    </source>
</evidence>
<dbReference type="Proteomes" id="UP001155182">
    <property type="component" value="Unassembled WGS sequence"/>
</dbReference>
<dbReference type="RefSeq" id="WP_252587467.1">
    <property type="nucleotide sequence ID" value="NZ_JAMWYS010000028.1"/>
</dbReference>
<evidence type="ECO:0000256" key="7">
    <source>
        <dbReference type="ARBA" id="ARBA00023237"/>
    </source>
</evidence>
<sequence length="259" mass="30297">MQQTNLAPRLSLSYKLNKNSQTSMAYGRFYQNPDDNLLITDQNLDFQSADHYILNYQYMTDKRTFRAEAYYKNYNNLVKYTSDDFNNLNNNGNGYARGVDIFWRDRKTLPTADYWISYSFLDTKRNFNDYPTAARPSFAAKHTLSLVYKQYLTAIHSQVGFTYTYASGRPYYNPNNIDFMSDRTRDYHNLSMNISYLTRVMRQFTVVYLSINNVPGITNIYGYNYSKDGSVRQPIEPPARRTIFLGMFITIGSSDFNAL</sequence>
<evidence type="ECO:0000256" key="4">
    <source>
        <dbReference type="ARBA" id="ARBA00022692"/>
    </source>
</evidence>
<dbReference type="PANTHER" id="PTHR30069">
    <property type="entry name" value="TONB-DEPENDENT OUTER MEMBRANE RECEPTOR"/>
    <property type="match status" value="1"/>
</dbReference>